<evidence type="ECO:0000256" key="4">
    <source>
        <dbReference type="ARBA" id="ARBA00022989"/>
    </source>
</evidence>
<sequence>MMNFFFGTRLAYLLNGENYESQIKSLEQVRERKFYIAPHVEIIKIWIQHTSTFRHYPDNYYVNCDERECVHRMKEKRNMAFVGSERLIRDIEKKSYPNPPMVVLDEHLEMAHLYAFFSKGYPLFPLINSLVLYLVQSGIIPIMSEKYDKVLQIYDEPLTMKSLSLEHMVLPLSIWIIGNFLSLVVLYFEKIKFKHVVLKN</sequence>
<evidence type="ECO:0000256" key="1">
    <source>
        <dbReference type="ARBA" id="ARBA00004651"/>
    </source>
</evidence>
<organism evidence="9 10">
    <name type="scientific">Cryptolaemus montrouzieri</name>
    <dbReference type="NCBI Taxonomy" id="559131"/>
    <lineage>
        <taxon>Eukaryota</taxon>
        <taxon>Metazoa</taxon>
        <taxon>Ecdysozoa</taxon>
        <taxon>Arthropoda</taxon>
        <taxon>Hexapoda</taxon>
        <taxon>Insecta</taxon>
        <taxon>Pterygota</taxon>
        <taxon>Neoptera</taxon>
        <taxon>Endopterygota</taxon>
        <taxon>Coleoptera</taxon>
        <taxon>Polyphaga</taxon>
        <taxon>Cucujiformia</taxon>
        <taxon>Coccinelloidea</taxon>
        <taxon>Coccinellidae</taxon>
        <taxon>Scymninae</taxon>
        <taxon>Scymnini</taxon>
        <taxon>Cryptolaemus</taxon>
    </lineage>
</organism>
<dbReference type="InterPro" id="IPR052192">
    <property type="entry name" value="Insect_Ionotropic_Sensory_Rcpt"/>
</dbReference>
<reference evidence="9 10" key="1">
    <citation type="journal article" date="2021" name="BMC Biol.">
        <title>Horizontally acquired antibacterial genes associated with adaptive radiation of ladybird beetles.</title>
        <authorList>
            <person name="Li H.S."/>
            <person name="Tang X.F."/>
            <person name="Huang Y.H."/>
            <person name="Xu Z.Y."/>
            <person name="Chen M.L."/>
            <person name="Du X.Y."/>
            <person name="Qiu B.Y."/>
            <person name="Chen P.T."/>
            <person name="Zhang W."/>
            <person name="Slipinski A."/>
            <person name="Escalona H.E."/>
            <person name="Waterhouse R.M."/>
            <person name="Zwick A."/>
            <person name="Pang H."/>
        </authorList>
    </citation>
    <scope>NUCLEOTIDE SEQUENCE [LARGE SCALE GENOMIC DNA]</scope>
    <source>
        <strain evidence="9">SYSU2018</strain>
    </source>
</reference>
<evidence type="ECO:0000256" key="2">
    <source>
        <dbReference type="ARBA" id="ARBA00022475"/>
    </source>
</evidence>
<keyword evidence="6" id="KW-0675">Receptor</keyword>
<dbReference type="SUPFAM" id="SSF53850">
    <property type="entry name" value="Periplasmic binding protein-like II"/>
    <property type="match status" value="1"/>
</dbReference>
<keyword evidence="3 8" id="KW-0812">Transmembrane</keyword>
<dbReference type="PANTHER" id="PTHR42643:SF30">
    <property type="entry name" value="IONOTROPIC RECEPTOR 40A-RELATED"/>
    <property type="match status" value="1"/>
</dbReference>
<keyword evidence="5 8" id="KW-0472">Membrane</keyword>
<comment type="caution">
    <text evidence="9">The sequence shown here is derived from an EMBL/GenBank/DDBJ whole genome shotgun (WGS) entry which is preliminary data.</text>
</comment>
<keyword evidence="7" id="KW-0325">Glycoprotein</keyword>
<evidence type="ECO:0000256" key="5">
    <source>
        <dbReference type="ARBA" id="ARBA00023136"/>
    </source>
</evidence>
<dbReference type="Proteomes" id="UP001516400">
    <property type="component" value="Unassembled WGS sequence"/>
</dbReference>
<accession>A0ABD2N857</accession>
<keyword evidence="4 8" id="KW-1133">Transmembrane helix</keyword>
<dbReference type="PANTHER" id="PTHR42643">
    <property type="entry name" value="IONOTROPIC RECEPTOR 20A-RELATED"/>
    <property type="match status" value="1"/>
</dbReference>
<proteinExistence type="predicted"/>
<evidence type="ECO:0000313" key="10">
    <source>
        <dbReference type="Proteomes" id="UP001516400"/>
    </source>
</evidence>
<comment type="subcellular location">
    <subcellularLocation>
        <location evidence="1">Cell membrane</location>
        <topology evidence="1">Multi-pass membrane protein</topology>
    </subcellularLocation>
</comment>
<dbReference type="GO" id="GO:0005886">
    <property type="term" value="C:plasma membrane"/>
    <property type="evidence" value="ECO:0007669"/>
    <property type="project" value="UniProtKB-SubCell"/>
</dbReference>
<evidence type="ECO:0000256" key="3">
    <source>
        <dbReference type="ARBA" id="ARBA00022692"/>
    </source>
</evidence>
<feature type="transmembrane region" description="Helical" evidence="8">
    <location>
        <begin position="123"/>
        <end position="143"/>
    </location>
</feature>
<evidence type="ECO:0000256" key="7">
    <source>
        <dbReference type="ARBA" id="ARBA00023180"/>
    </source>
</evidence>
<evidence type="ECO:0000256" key="6">
    <source>
        <dbReference type="ARBA" id="ARBA00023170"/>
    </source>
</evidence>
<protein>
    <submittedName>
        <fullName evidence="9">Uncharacterized protein</fullName>
    </submittedName>
</protein>
<keyword evidence="2" id="KW-1003">Cell membrane</keyword>
<dbReference type="EMBL" id="JABFTP020000083">
    <property type="protein sequence ID" value="KAL3274780.1"/>
    <property type="molecule type" value="Genomic_DNA"/>
</dbReference>
<evidence type="ECO:0000256" key="8">
    <source>
        <dbReference type="SAM" id="Phobius"/>
    </source>
</evidence>
<dbReference type="AlphaFoldDB" id="A0ABD2N857"/>
<evidence type="ECO:0000313" key="9">
    <source>
        <dbReference type="EMBL" id="KAL3274780.1"/>
    </source>
</evidence>
<gene>
    <name evidence="9" type="ORF">HHI36_019565</name>
</gene>
<feature type="transmembrane region" description="Helical" evidence="8">
    <location>
        <begin position="168"/>
        <end position="188"/>
    </location>
</feature>
<name>A0ABD2N857_9CUCU</name>
<keyword evidence="10" id="KW-1185">Reference proteome</keyword>